<proteinExistence type="predicted"/>
<evidence type="ECO:0000313" key="2">
    <source>
        <dbReference type="Proteomes" id="UP000886595"/>
    </source>
</evidence>
<dbReference type="Proteomes" id="UP000886595">
    <property type="component" value="Unassembled WGS sequence"/>
</dbReference>
<protein>
    <submittedName>
        <fullName evidence="1">Uncharacterized protein</fullName>
    </submittedName>
</protein>
<dbReference type="OrthoDB" id="1751912at2759"/>
<reference evidence="1 2" key="1">
    <citation type="submission" date="2020-02" db="EMBL/GenBank/DDBJ databases">
        <authorList>
            <person name="Ma Q."/>
            <person name="Huang Y."/>
            <person name="Song X."/>
            <person name="Pei D."/>
        </authorList>
    </citation>
    <scope>NUCLEOTIDE SEQUENCE [LARGE SCALE GENOMIC DNA]</scope>
    <source>
        <strain evidence="1">Sxm20200214</strain>
        <tissue evidence="1">Leaf</tissue>
    </source>
</reference>
<comment type="caution">
    <text evidence="1">The sequence shown here is derived from an EMBL/GenBank/DDBJ whole genome shotgun (WGS) entry which is preliminary data.</text>
</comment>
<keyword evidence="2" id="KW-1185">Reference proteome</keyword>
<accession>A0A8X8AUZ7</accession>
<dbReference type="EMBL" id="JAAMPC010000005">
    <property type="protein sequence ID" value="KAG2311307.1"/>
    <property type="molecule type" value="Genomic_DNA"/>
</dbReference>
<sequence length="296" mass="33431">MSFNGGELVCLKIYSDDAFSRRFSALSSTKSNLLLSTKSANTNIETFHQLDSSYGSIPQMTVDDLLAPGREPHCPRPLKWKGYLHDKGKISKAILKMMKSDLPGAYPTYKHLRSTKILGGYRVIIGSYDLMWKDEHVQAKSSKNSTNRRSERGGYGIAIHNTGAKSFERRKDEMDAHQVAKPVTFVTKSEADCGDEIHVIKGHRFGFGTLRTGTSTSASFMSNLDQEEHSRIANEKIAMATEKIVTLENDKAEKDKVIQYLQDLAHKVVDKFQICFMKMKMQLKNKSYACSFWLKL</sequence>
<dbReference type="InterPro" id="IPR004252">
    <property type="entry name" value="Probable_transposase_24"/>
</dbReference>
<dbReference type="AlphaFoldDB" id="A0A8X8AUZ7"/>
<name>A0A8X8AUZ7_BRACI</name>
<gene>
    <name evidence="1" type="ORF">Bca52824_022864</name>
</gene>
<evidence type="ECO:0000313" key="1">
    <source>
        <dbReference type="EMBL" id="KAG2311307.1"/>
    </source>
</evidence>
<organism evidence="1 2">
    <name type="scientific">Brassica carinata</name>
    <name type="common">Ethiopian mustard</name>
    <name type="synonym">Abyssinian cabbage</name>
    <dbReference type="NCBI Taxonomy" id="52824"/>
    <lineage>
        <taxon>Eukaryota</taxon>
        <taxon>Viridiplantae</taxon>
        <taxon>Streptophyta</taxon>
        <taxon>Embryophyta</taxon>
        <taxon>Tracheophyta</taxon>
        <taxon>Spermatophyta</taxon>
        <taxon>Magnoliopsida</taxon>
        <taxon>eudicotyledons</taxon>
        <taxon>Gunneridae</taxon>
        <taxon>Pentapetalae</taxon>
        <taxon>rosids</taxon>
        <taxon>malvids</taxon>
        <taxon>Brassicales</taxon>
        <taxon>Brassicaceae</taxon>
        <taxon>Brassiceae</taxon>
        <taxon>Brassica</taxon>
    </lineage>
</organism>
<dbReference type="Pfam" id="PF03004">
    <property type="entry name" value="Transposase_24"/>
    <property type="match status" value="1"/>
</dbReference>